<comment type="caution">
    <text evidence="1">The sequence shown here is derived from an EMBL/GenBank/DDBJ whole genome shotgun (WGS) entry which is preliminary data.</text>
</comment>
<sequence>AWHIYRLPDSGIAVWARIRMHSAPITDAKGTILRIASDCGI</sequence>
<protein>
    <submittedName>
        <fullName evidence="1">Uncharacterized protein</fullName>
    </submittedName>
</protein>
<proteinExistence type="predicted"/>
<name>A0A392VMG6_9FABA</name>
<reference evidence="1 2" key="1">
    <citation type="journal article" date="2018" name="Front. Plant Sci.">
        <title>Red Clover (Trifolium pratense) and Zigzag Clover (T. medium) - A Picture of Genomic Similarities and Differences.</title>
        <authorList>
            <person name="Dluhosova J."/>
            <person name="Istvanek J."/>
            <person name="Nedelnik J."/>
            <person name="Repkova J."/>
        </authorList>
    </citation>
    <scope>NUCLEOTIDE SEQUENCE [LARGE SCALE GENOMIC DNA]</scope>
    <source>
        <strain evidence="2">cv. 10/8</strain>
        <tissue evidence="1">Leaf</tissue>
    </source>
</reference>
<accession>A0A392VMG6</accession>
<evidence type="ECO:0000313" key="1">
    <source>
        <dbReference type="EMBL" id="MCI88673.1"/>
    </source>
</evidence>
<evidence type="ECO:0000313" key="2">
    <source>
        <dbReference type="Proteomes" id="UP000265520"/>
    </source>
</evidence>
<feature type="non-terminal residue" evidence="1">
    <location>
        <position position="1"/>
    </location>
</feature>
<dbReference type="Proteomes" id="UP000265520">
    <property type="component" value="Unassembled WGS sequence"/>
</dbReference>
<dbReference type="AlphaFoldDB" id="A0A392VMG6"/>
<keyword evidence="2" id="KW-1185">Reference proteome</keyword>
<organism evidence="1 2">
    <name type="scientific">Trifolium medium</name>
    <dbReference type="NCBI Taxonomy" id="97028"/>
    <lineage>
        <taxon>Eukaryota</taxon>
        <taxon>Viridiplantae</taxon>
        <taxon>Streptophyta</taxon>
        <taxon>Embryophyta</taxon>
        <taxon>Tracheophyta</taxon>
        <taxon>Spermatophyta</taxon>
        <taxon>Magnoliopsida</taxon>
        <taxon>eudicotyledons</taxon>
        <taxon>Gunneridae</taxon>
        <taxon>Pentapetalae</taxon>
        <taxon>rosids</taxon>
        <taxon>fabids</taxon>
        <taxon>Fabales</taxon>
        <taxon>Fabaceae</taxon>
        <taxon>Papilionoideae</taxon>
        <taxon>50 kb inversion clade</taxon>
        <taxon>NPAAA clade</taxon>
        <taxon>Hologalegina</taxon>
        <taxon>IRL clade</taxon>
        <taxon>Trifolieae</taxon>
        <taxon>Trifolium</taxon>
    </lineage>
</organism>
<dbReference type="EMBL" id="LXQA011199394">
    <property type="protein sequence ID" value="MCI88673.1"/>
    <property type="molecule type" value="Genomic_DNA"/>
</dbReference>